<comment type="caution">
    <text evidence="3">The sequence shown here is derived from an EMBL/GenBank/DDBJ whole genome shotgun (WGS) entry which is preliminary data.</text>
</comment>
<evidence type="ECO:0000313" key="3">
    <source>
        <dbReference type="EMBL" id="KYG60495.1"/>
    </source>
</evidence>
<dbReference type="Proteomes" id="UP000075391">
    <property type="component" value="Unassembled WGS sequence"/>
</dbReference>
<organism evidence="3 4">
    <name type="scientific">Bdellovibrio bacteriovorus</name>
    <dbReference type="NCBI Taxonomy" id="959"/>
    <lineage>
        <taxon>Bacteria</taxon>
        <taxon>Pseudomonadati</taxon>
        <taxon>Bdellovibrionota</taxon>
        <taxon>Bdellovibrionia</taxon>
        <taxon>Bdellovibrionales</taxon>
        <taxon>Pseudobdellovibrionaceae</taxon>
        <taxon>Bdellovibrio</taxon>
    </lineage>
</organism>
<proteinExistence type="inferred from homology"/>
<evidence type="ECO:0000313" key="4">
    <source>
        <dbReference type="Proteomes" id="UP000075391"/>
    </source>
</evidence>
<dbReference type="RefSeq" id="WP_063245255.1">
    <property type="nucleotide sequence ID" value="NZ_LUKF01000020.1"/>
</dbReference>
<dbReference type="EMBL" id="LUKF01000020">
    <property type="protein sequence ID" value="KYG60495.1"/>
    <property type="molecule type" value="Genomic_DNA"/>
</dbReference>
<dbReference type="InterPro" id="IPR036249">
    <property type="entry name" value="Thioredoxin-like_sf"/>
</dbReference>
<gene>
    <name evidence="3" type="ORF">AZI85_13240</name>
</gene>
<dbReference type="AlphaFoldDB" id="A0A150WBU6"/>
<protein>
    <recommendedName>
        <fullName evidence="5">Arsenate reductase</fullName>
    </recommendedName>
</protein>
<dbReference type="PANTHER" id="PTHR30041">
    <property type="entry name" value="ARSENATE REDUCTASE"/>
    <property type="match status" value="1"/>
</dbReference>
<evidence type="ECO:0000256" key="1">
    <source>
        <dbReference type="ARBA" id="ARBA00007198"/>
    </source>
</evidence>
<accession>A0A150WBU6</accession>
<dbReference type="OrthoDB" id="5296790at2"/>
<dbReference type="SUPFAM" id="SSF52833">
    <property type="entry name" value="Thioredoxin-like"/>
    <property type="match status" value="1"/>
</dbReference>
<reference evidence="3 4" key="1">
    <citation type="submission" date="2016-03" db="EMBL/GenBank/DDBJ databases">
        <authorList>
            <person name="Ploux O."/>
        </authorList>
    </citation>
    <scope>NUCLEOTIDE SEQUENCE [LARGE SCALE GENOMIC DNA]</scope>
    <source>
        <strain evidence="3 4">BER2</strain>
    </source>
</reference>
<comment type="similarity">
    <text evidence="1 2">Belongs to the ArsC family.</text>
</comment>
<dbReference type="Pfam" id="PF03960">
    <property type="entry name" value="ArsC"/>
    <property type="match status" value="1"/>
</dbReference>
<dbReference type="PROSITE" id="PS51353">
    <property type="entry name" value="ARSC"/>
    <property type="match status" value="1"/>
</dbReference>
<sequence>MEKWILYHNPKCSKSREALALLQSQSTAFEVVEYLKNPPDEKELRTIVAKLQGPLSALVRMKEEEFQSAPFDVESEDVVIQKILQQPKLLERPLLLTQDAAVIGRPLENIEAEIKRAGK</sequence>
<evidence type="ECO:0008006" key="5">
    <source>
        <dbReference type="Google" id="ProtNLM"/>
    </source>
</evidence>
<dbReference type="InterPro" id="IPR006660">
    <property type="entry name" value="Arsenate_reductase-like"/>
</dbReference>
<dbReference type="Gene3D" id="3.40.30.10">
    <property type="entry name" value="Glutaredoxin"/>
    <property type="match status" value="1"/>
</dbReference>
<evidence type="ECO:0000256" key="2">
    <source>
        <dbReference type="PROSITE-ProRule" id="PRU01282"/>
    </source>
</evidence>
<dbReference type="PANTHER" id="PTHR30041:SF4">
    <property type="entry name" value="ARSENATE REDUCTASE"/>
    <property type="match status" value="1"/>
</dbReference>
<name>A0A150WBU6_BDEBC</name>